<reference evidence="1 2" key="1">
    <citation type="submission" date="2021-01" db="EMBL/GenBank/DDBJ databases">
        <title>Genomic Encyclopedia of Type Strains, Phase IV (KMG-IV): sequencing the most valuable type-strain genomes for metagenomic binning, comparative biology and taxonomic classification.</title>
        <authorList>
            <person name="Goeker M."/>
        </authorList>
    </citation>
    <scope>NUCLEOTIDE SEQUENCE [LARGE SCALE GENOMIC DNA]</scope>
    <source>
        <strain evidence="1 2">DSM 25890</strain>
    </source>
</reference>
<gene>
    <name evidence="1" type="ORF">JOC73_001668</name>
</gene>
<evidence type="ECO:0000313" key="2">
    <source>
        <dbReference type="Proteomes" id="UP001314796"/>
    </source>
</evidence>
<sequence>MIGGTAYTVVTEVMTTNETTLENKIKDGFYDAITNAPPLPTIGDSVNEISIPSNENSGRANKIEPIQLIENRMPL</sequence>
<comment type="caution">
    <text evidence="1">The sequence shown here is derived from an EMBL/GenBank/DDBJ whole genome shotgun (WGS) entry which is preliminary data.</text>
</comment>
<dbReference type="Proteomes" id="UP001314796">
    <property type="component" value="Unassembled WGS sequence"/>
</dbReference>
<proteinExistence type="predicted"/>
<dbReference type="EMBL" id="JAFBEE010000009">
    <property type="protein sequence ID" value="MBM7615106.1"/>
    <property type="molecule type" value="Genomic_DNA"/>
</dbReference>
<keyword evidence="2" id="KW-1185">Reference proteome</keyword>
<name>A0ABS2NQ96_9FIRM</name>
<accession>A0ABS2NQ96</accession>
<organism evidence="1 2">
    <name type="scientific">Alkaliphilus hydrothermalis</name>
    <dbReference type="NCBI Taxonomy" id="1482730"/>
    <lineage>
        <taxon>Bacteria</taxon>
        <taxon>Bacillati</taxon>
        <taxon>Bacillota</taxon>
        <taxon>Clostridia</taxon>
        <taxon>Peptostreptococcales</taxon>
        <taxon>Natronincolaceae</taxon>
        <taxon>Alkaliphilus</taxon>
    </lineage>
</organism>
<protein>
    <submittedName>
        <fullName evidence="1">Uncharacterized protein</fullName>
    </submittedName>
</protein>
<evidence type="ECO:0000313" key="1">
    <source>
        <dbReference type="EMBL" id="MBM7615106.1"/>
    </source>
</evidence>